<name>A0ABW3ZPD0_9RHOB</name>
<dbReference type="RefSeq" id="WP_386806283.1">
    <property type="nucleotide sequence ID" value="NZ_JBHTMU010000064.1"/>
</dbReference>
<proteinExistence type="inferred from homology"/>
<dbReference type="Gene3D" id="3.30.559.10">
    <property type="entry name" value="Chloramphenicol acetyltransferase-like domain"/>
    <property type="match status" value="1"/>
</dbReference>
<sequence>MTDRLRVSPAARAAAEAQGIDLASLTGSGPNGRIVLRDLDTAAPDISRDQSVREHSTEPPHRAETMASIWYDPDWERDRRVLHATRVIDATALMAARADLIAAYGASGPRPGLTCLLLRAAALAERALWEVDENFDEGVGLAIARPDSYARNLFLGPLDRPLRRFAEEITRLRTDPGADVPERPMVIDGGGPYFRIANLGVLGLDNFVSARPDSYGRTLEIGRLRDTVTLDAVGRPVKRIELPLTLTWEAKENDILEPSRILAALADALEHPIRLLA</sequence>
<dbReference type="Proteomes" id="UP001597135">
    <property type="component" value="Unassembled WGS sequence"/>
</dbReference>
<dbReference type="Gene3D" id="4.10.320.10">
    <property type="entry name" value="E3-binding domain"/>
    <property type="match status" value="1"/>
</dbReference>
<dbReference type="SUPFAM" id="SSF52777">
    <property type="entry name" value="CoA-dependent acyltransferases"/>
    <property type="match status" value="1"/>
</dbReference>
<gene>
    <name evidence="3" type="ORF">ACFQ4E_19925</name>
</gene>
<keyword evidence="4" id="KW-1185">Reference proteome</keyword>
<dbReference type="PROSITE" id="PS51826">
    <property type="entry name" value="PSBD"/>
    <property type="match status" value="1"/>
</dbReference>
<dbReference type="InterPro" id="IPR036625">
    <property type="entry name" value="E3-bd_dom_sf"/>
</dbReference>
<accession>A0ABW3ZPD0</accession>
<evidence type="ECO:0000256" key="1">
    <source>
        <dbReference type="ARBA" id="ARBA00007317"/>
    </source>
</evidence>
<evidence type="ECO:0000313" key="3">
    <source>
        <dbReference type="EMBL" id="MFD1344707.1"/>
    </source>
</evidence>
<reference evidence="4" key="1">
    <citation type="journal article" date="2019" name="Int. J. Syst. Evol. Microbiol.">
        <title>The Global Catalogue of Microorganisms (GCM) 10K type strain sequencing project: providing services to taxonomists for standard genome sequencing and annotation.</title>
        <authorList>
            <consortium name="The Broad Institute Genomics Platform"/>
            <consortium name="The Broad Institute Genome Sequencing Center for Infectious Disease"/>
            <person name="Wu L."/>
            <person name="Ma J."/>
        </authorList>
    </citation>
    <scope>NUCLEOTIDE SEQUENCE [LARGE SCALE GENOMIC DNA]</scope>
    <source>
        <strain evidence="4">CCUG 62953</strain>
    </source>
</reference>
<comment type="caution">
    <text evidence="3">The sequence shown here is derived from an EMBL/GenBank/DDBJ whole genome shotgun (WGS) entry which is preliminary data.</text>
</comment>
<feature type="domain" description="Peripheral subunit-binding (PSBD)" evidence="2">
    <location>
        <begin position="6"/>
        <end position="43"/>
    </location>
</feature>
<dbReference type="EMBL" id="JBHTMU010000064">
    <property type="protein sequence ID" value="MFD1344707.1"/>
    <property type="molecule type" value="Genomic_DNA"/>
</dbReference>
<dbReference type="SUPFAM" id="SSF47005">
    <property type="entry name" value="Peripheral subunit-binding domain of 2-oxo acid dehydrogenase complex"/>
    <property type="match status" value="1"/>
</dbReference>
<comment type="similarity">
    <text evidence="1">Belongs to the 2-oxoacid dehydrogenase family.</text>
</comment>
<evidence type="ECO:0000259" key="2">
    <source>
        <dbReference type="PROSITE" id="PS51826"/>
    </source>
</evidence>
<protein>
    <submittedName>
        <fullName evidence="3">E3 binding domain-containing protein</fullName>
    </submittedName>
</protein>
<dbReference type="Pfam" id="PF02817">
    <property type="entry name" value="E3_binding"/>
    <property type="match status" value="1"/>
</dbReference>
<organism evidence="3 4">
    <name type="scientific">Litorisediminicola beolgyonensis</name>
    <dbReference type="NCBI Taxonomy" id="1173614"/>
    <lineage>
        <taxon>Bacteria</taxon>
        <taxon>Pseudomonadati</taxon>
        <taxon>Pseudomonadota</taxon>
        <taxon>Alphaproteobacteria</taxon>
        <taxon>Rhodobacterales</taxon>
        <taxon>Paracoccaceae</taxon>
        <taxon>Litorisediminicola</taxon>
    </lineage>
</organism>
<dbReference type="InterPro" id="IPR004167">
    <property type="entry name" value="PSBD"/>
</dbReference>
<dbReference type="InterPro" id="IPR023213">
    <property type="entry name" value="CAT-like_dom_sf"/>
</dbReference>
<evidence type="ECO:0000313" key="4">
    <source>
        <dbReference type="Proteomes" id="UP001597135"/>
    </source>
</evidence>